<name>A0A1F7UTK3_9BACT</name>
<evidence type="ECO:0000256" key="6">
    <source>
        <dbReference type="ARBA" id="ARBA00023235"/>
    </source>
</evidence>
<feature type="domain" description="Alpha-D-phosphohexomutase alpha/beta/alpha" evidence="10">
    <location>
        <begin position="154"/>
        <end position="250"/>
    </location>
</feature>
<evidence type="ECO:0000256" key="5">
    <source>
        <dbReference type="ARBA" id="ARBA00022842"/>
    </source>
</evidence>
<dbReference type="Pfam" id="PF02880">
    <property type="entry name" value="PGM_PMM_III"/>
    <property type="match status" value="1"/>
</dbReference>
<evidence type="ECO:0000256" key="1">
    <source>
        <dbReference type="ARBA" id="ARBA00001946"/>
    </source>
</evidence>
<accession>A0A1F7UTK3</accession>
<evidence type="ECO:0000313" key="13">
    <source>
        <dbReference type="Proteomes" id="UP000176846"/>
    </source>
</evidence>
<dbReference type="Pfam" id="PF02878">
    <property type="entry name" value="PGM_PMM_I"/>
    <property type="match status" value="1"/>
</dbReference>
<evidence type="ECO:0000313" key="12">
    <source>
        <dbReference type="EMBL" id="OGL81038.1"/>
    </source>
</evidence>
<dbReference type="InterPro" id="IPR005845">
    <property type="entry name" value="A-D-PHexomutase_a/b/a-II"/>
</dbReference>
<evidence type="ECO:0000256" key="3">
    <source>
        <dbReference type="ARBA" id="ARBA00022553"/>
    </source>
</evidence>
<feature type="domain" description="Alpha-D-phosphohexomutase C-terminal" evidence="8">
    <location>
        <begin position="384"/>
        <end position="443"/>
    </location>
</feature>
<dbReference type="PRINTS" id="PR00509">
    <property type="entry name" value="PGMPMM"/>
</dbReference>
<comment type="similarity">
    <text evidence="2 7">Belongs to the phosphohexose mutase family.</text>
</comment>
<dbReference type="PROSITE" id="PS00710">
    <property type="entry name" value="PGM_PMM"/>
    <property type="match status" value="1"/>
</dbReference>
<dbReference type="InterPro" id="IPR005844">
    <property type="entry name" value="A-D-PHexomutase_a/b/a-I"/>
</dbReference>
<dbReference type="Pfam" id="PF00408">
    <property type="entry name" value="PGM_PMM_IV"/>
    <property type="match status" value="1"/>
</dbReference>
<dbReference type="Gene3D" id="3.40.120.10">
    <property type="entry name" value="Alpha-D-Glucose-1,6-Bisphosphate, subunit A, domain 3"/>
    <property type="match status" value="3"/>
</dbReference>
<protein>
    <recommendedName>
        <fullName evidence="14">Phosphomannomutase</fullName>
    </recommendedName>
</protein>
<dbReference type="InterPro" id="IPR036900">
    <property type="entry name" value="A-D-PHexomutase_C_sf"/>
</dbReference>
<organism evidence="12 13">
    <name type="scientific">Candidatus Uhrbacteria bacterium RIFCSPLOWO2_01_FULL_47_25</name>
    <dbReference type="NCBI Taxonomy" id="1802402"/>
    <lineage>
        <taxon>Bacteria</taxon>
        <taxon>Candidatus Uhriibacteriota</taxon>
    </lineage>
</organism>
<evidence type="ECO:0000256" key="7">
    <source>
        <dbReference type="RuleBase" id="RU004326"/>
    </source>
</evidence>
<dbReference type="InterPro" id="IPR005843">
    <property type="entry name" value="A-D-PHexomutase_C"/>
</dbReference>
<dbReference type="InterPro" id="IPR016055">
    <property type="entry name" value="A-D-PHexomutase_a/b/a-I/II/III"/>
</dbReference>
<evidence type="ECO:0000256" key="4">
    <source>
        <dbReference type="ARBA" id="ARBA00022723"/>
    </source>
</evidence>
<dbReference type="InterPro" id="IPR005841">
    <property type="entry name" value="Alpha-D-phosphohexomutase_SF"/>
</dbReference>
<evidence type="ECO:0008006" key="14">
    <source>
        <dbReference type="Google" id="ProtNLM"/>
    </source>
</evidence>
<feature type="domain" description="Alpha-D-phosphohexomutase alpha/beta/alpha" evidence="9">
    <location>
        <begin position="7"/>
        <end position="138"/>
    </location>
</feature>
<proteinExistence type="inferred from homology"/>
<comment type="cofactor">
    <cofactor evidence="1">
        <name>Mg(2+)</name>
        <dbReference type="ChEBI" id="CHEBI:18420"/>
    </cofactor>
</comment>
<evidence type="ECO:0000259" key="9">
    <source>
        <dbReference type="Pfam" id="PF02878"/>
    </source>
</evidence>
<evidence type="ECO:0000259" key="8">
    <source>
        <dbReference type="Pfam" id="PF00408"/>
    </source>
</evidence>
<dbReference type="SUPFAM" id="SSF53738">
    <property type="entry name" value="Phosphoglucomutase, first 3 domains"/>
    <property type="match status" value="3"/>
</dbReference>
<gene>
    <name evidence="12" type="ORF">A2936_00365</name>
</gene>
<dbReference type="InterPro" id="IPR016066">
    <property type="entry name" value="A-D-PHexomutase_CS"/>
</dbReference>
<dbReference type="AlphaFoldDB" id="A0A1F7UTK3"/>
<dbReference type="Pfam" id="PF02879">
    <property type="entry name" value="PGM_PMM_II"/>
    <property type="match status" value="1"/>
</dbReference>
<reference evidence="12 13" key="1">
    <citation type="journal article" date="2016" name="Nat. Commun.">
        <title>Thousands of microbial genomes shed light on interconnected biogeochemical processes in an aquifer system.</title>
        <authorList>
            <person name="Anantharaman K."/>
            <person name="Brown C.T."/>
            <person name="Hug L.A."/>
            <person name="Sharon I."/>
            <person name="Castelle C.J."/>
            <person name="Probst A.J."/>
            <person name="Thomas B.C."/>
            <person name="Singh A."/>
            <person name="Wilkins M.J."/>
            <person name="Karaoz U."/>
            <person name="Brodie E.L."/>
            <person name="Williams K.H."/>
            <person name="Hubbard S.S."/>
            <person name="Banfield J.F."/>
        </authorList>
    </citation>
    <scope>NUCLEOTIDE SEQUENCE [LARGE SCALE GENOMIC DNA]</scope>
</reference>
<dbReference type="GO" id="GO:0005975">
    <property type="term" value="P:carbohydrate metabolic process"/>
    <property type="evidence" value="ECO:0007669"/>
    <property type="project" value="InterPro"/>
</dbReference>
<dbReference type="SUPFAM" id="SSF55957">
    <property type="entry name" value="Phosphoglucomutase, C-terminal domain"/>
    <property type="match status" value="1"/>
</dbReference>
<dbReference type="Proteomes" id="UP000176846">
    <property type="component" value="Unassembled WGS sequence"/>
</dbReference>
<keyword evidence="5 7" id="KW-0460">Magnesium</keyword>
<evidence type="ECO:0000259" key="10">
    <source>
        <dbReference type="Pfam" id="PF02879"/>
    </source>
</evidence>
<evidence type="ECO:0000259" key="11">
    <source>
        <dbReference type="Pfam" id="PF02880"/>
    </source>
</evidence>
<comment type="caution">
    <text evidence="12">The sequence shown here is derived from an EMBL/GenBank/DDBJ whole genome shotgun (WGS) entry which is preliminary data.</text>
</comment>
<dbReference type="PANTHER" id="PTHR43771:SF2">
    <property type="entry name" value="PHOSPHOMANNOMUTASE_PHOSPHOGLUCOMUTASE"/>
    <property type="match status" value="1"/>
</dbReference>
<dbReference type="InterPro" id="IPR005846">
    <property type="entry name" value="A-D-PHexomutase_a/b/a-III"/>
</dbReference>
<keyword evidence="4 7" id="KW-0479">Metal-binding</keyword>
<evidence type="ECO:0000256" key="2">
    <source>
        <dbReference type="ARBA" id="ARBA00010231"/>
    </source>
</evidence>
<keyword evidence="6" id="KW-0413">Isomerase</keyword>
<dbReference type="GO" id="GO:0000287">
    <property type="term" value="F:magnesium ion binding"/>
    <property type="evidence" value="ECO:0007669"/>
    <property type="project" value="InterPro"/>
</dbReference>
<keyword evidence="3" id="KW-0597">Phosphoprotein</keyword>
<dbReference type="Gene3D" id="3.30.310.50">
    <property type="entry name" value="Alpha-D-phosphohexomutase, C-terminal domain"/>
    <property type="match status" value="1"/>
</dbReference>
<dbReference type="EMBL" id="MGEK01000034">
    <property type="protein sequence ID" value="OGL81038.1"/>
    <property type="molecule type" value="Genomic_DNA"/>
</dbReference>
<dbReference type="CDD" id="cd03089">
    <property type="entry name" value="PMM_PGM"/>
    <property type="match status" value="1"/>
</dbReference>
<feature type="domain" description="Alpha-D-phosphohexomutase alpha/beta/alpha" evidence="11">
    <location>
        <begin position="255"/>
        <end position="364"/>
    </location>
</feature>
<dbReference type="GO" id="GO:0016868">
    <property type="term" value="F:intramolecular phosphotransferase activity"/>
    <property type="evidence" value="ECO:0007669"/>
    <property type="project" value="InterPro"/>
</dbReference>
<dbReference type="PANTHER" id="PTHR43771">
    <property type="entry name" value="PHOSPHOMANNOMUTASE"/>
    <property type="match status" value="1"/>
</dbReference>
<sequence>MQINPTIFREYDIRGLADKDLTEEVVEAIHKAYATFLRRRGLNTAIVARDSRSYNEAVKQCVIKSLRSSGIDVIDIGVLTAPAFYFAQLYLKQVGGVMVTASHNPLGWSGFKHLVDTLRTATSVELKELQNIIAKQDFASGNGSLEERQDIIEAYASDILSRVKVSRNLKVVVDAGNETAGLINPDILRRAGVEVIEQCTTIGAPCPHEPNPSTLEAMEHLAEKTKNVSADLGVGYDADGDRAGFVDNAGNIIWPDQIAMILARDILARYPNRSIVFDVKCTQALIDEINASGGKPVMWKTGHSYIRRKAQEVDAVFAVEKSGHFFFREGYYGYDDGLFASLKVIEILSKQALPLSELMTQFPRYETSPVWHAPCADEIKYQIVDRLTAYLKKTYGADKVIDINGARVQFEDGWGLVRASSNVPALVLVFEGKTAEARDRIESIFKEILAQYVEIGQEWKSG</sequence>